<dbReference type="PANTHER" id="PTHR42783:SF3">
    <property type="entry name" value="GLUTAMATE SYNTHASE [NADPH] SMALL CHAIN-RELATED"/>
    <property type="match status" value="1"/>
</dbReference>
<dbReference type="CDD" id="cd01653">
    <property type="entry name" value="GATase1"/>
    <property type="match status" value="1"/>
</dbReference>
<evidence type="ECO:0000259" key="1">
    <source>
        <dbReference type="Pfam" id="PF07992"/>
    </source>
</evidence>
<feature type="domain" description="FAD/NAD(P)-binding" evidence="1">
    <location>
        <begin position="159"/>
        <end position="463"/>
    </location>
</feature>
<dbReference type="Pfam" id="PF07992">
    <property type="entry name" value="Pyr_redox_2"/>
    <property type="match status" value="1"/>
</dbReference>
<dbReference type="RefSeq" id="WP_088862796.1">
    <property type="nucleotide sequence ID" value="NZ_CP014854.1"/>
</dbReference>
<dbReference type="PANTHER" id="PTHR42783">
    <property type="entry name" value="GLUTAMATE SYNTHASE [NADPH] SMALL CHAIN"/>
    <property type="match status" value="1"/>
</dbReference>
<proteinExistence type="predicted"/>
<dbReference type="SUPFAM" id="SSF51971">
    <property type="entry name" value="Nucleotide-binding domain"/>
    <property type="match status" value="1"/>
</dbReference>
<dbReference type="Gene3D" id="3.50.50.60">
    <property type="entry name" value="FAD/NAD(P)-binding domain"/>
    <property type="match status" value="1"/>
</dbReference>
<dbReference type="InterPro" id="IPR023753">
    <property type="entry name" value="FAD/NAD-binding_dom"/>
</dbReference>
<dbReference type="SUPFAM" id="SSF46548">
    <property type="entry name" value="alpha-helical ferredoxin"/>
    <property type="match status" value="1"/>
</dbReference>
<evidence type="ECO:0000313" key="4">
    <source>
        <dbReference type="Proteomes" id="UP000197156"/>
    </source>
</evidence>
<dbReference type="PRINTS" id="PR00411">
    <property type="entry name" value="PNDRDTASEI"/>
</dbReference>
<dbReference type="GO" id="GO:0051536">
    <property type="term" value="F:iron-sulfur cluster binding"/>
    <property type="evidence" value="ECO:0007669"/>
    <property type="project" value="InterPro"/>
</dbReference>
<dbReference type="Gene3D" id="3.40.50.720">
    <property type="entry name" value="NAD(P)-binding Rossmann-like Domain"/>
    <property type="match status" value="1"/>
</dbReference>
<evidence type="ECO:0000313" key="3">
    <source>
        <dbReference type="EMBL" id="ASI98840.1"/>
    </source>
</evidence>
<gene>
    <name evidence="3" type="ORF">A3L02_04330</name>
</gene>
<dbReference type="Pfam" id="PF14691">
    <property type="entry name" value="Fer4_20"/>
    <property type="match status" value="1"/>
</dbReference>
<dbReference type="GO" id="GO:0016491">
    <property type="term" value="F:oxidoreductase activity"/>
    <property type="evidence" value="ECO:0007669"/>
    <property type="project" value="InterPro"/>
</dbReference>
<protein>
    <submittedName>
        <fullName evidence="3">Dihydropyrimidine dehydrogenase</fullName>
    </submittedName>
</protein>
<dbReference type="OrthoDB" id="27922at2157"/>
<organism evidence="3 4">
    <name type="scientific">Thermococcus celer Vu 13 = JCM 8558</name>
    <dbReference type="NCBI Taxonomy" id="1293037"/>
    <lineage>
        <taxon>Archaea</taxon>
        <taxon>Methanobacteriati</taxon>
        <taxon>Methanobacteriota</taxon>
        <taxon>Thermococci</taxon>
        <taxon>Thermococcales</taxon>
        <taxon>Thermococcaceae</taxon>
        <taxon>Thermococcus</taxon>
    </lineage>
</organism>
<dbReference type="InterPro" id="IPR009051">
    <property type="entry name" value="Helical_ferredxn"/>
</dbReference>
<reference evidence="3 4" key="1">
    <citation type="submission" date="2016-03" db="EMBL/GenBank/DDBJ databases">
        <title>Complete genome sequence of Thermococcus celer.</title>
        <authorList>
            <person name="Oger P.M."/>
        </authorList>
    </citation>
    <scope>NUCLEOTIDE SEQUENCE [LARGE SCALE GENOMIC DNA]</scope>
    <source>
        <strain evidence="3 4">Vu 13</strain>
    </source>
</reference>
<dbReference type="KEGG" id="tce:A3L02_04330"/>
<dbReference type="AlphaFoldDB" id="A0A218P1N2"/>
<evidence type="ECO:0000259" key="2">
    <source>
        <dbReference type="Pfam" id="PF14691"/>
    </source>
</evidence>
<dbReference type="InterPro" id="IPR036188">
    <property type="entry name" value="FAD/NAD-bd_sf"/>
</dbReference>
<dbReference type="InterPro" id="IPR006004">
    <property type="entry name" value="SudA-like"/>
</dbReference>
<keyword evidence="4" id="KW-1185">Reference proteome</keyword>
<dbReference type="GeneID" id="33323957"/>
<dbReference type="InterPro" id="IPR028261">
    <property type="entry name" value="DPD_II"/>
</dbReference>
<feature type="domain" description="Dihydroprymidine dehydrogenase" evidence="2">
    <location>
        <begin position="22"/>
        <end position="140"/>
    </location>
</feature>
<dbReference type="EMBL" id="CP014854">
    <property type="protein sequence ID" value="ASI98840.1"/>
    <property type="molecule type" value="Genomic_DNA"/>
</dbReference>
<name>A0A218P1N2_THECE</name>
<dbReference type="NCBIfam" id="TIGR01316">
    <property type="entry name" value="gltA"/>
    <property type="match status" value="1"/>
</dbReference>
<dbReference type="Gene3D" id="1.10.1060.10">
    <property type="entry name" value="Alpha-helical ferredoxin"/>
    <property type="match status" value="1"/>
</dbReference>
<dbReference type="PRINTS" id="PR00368">
    <property type="entry name" value="FADPNR"/>
</dbReference>
<accession>A0A218P1N2</accession>
<dbReference type="Proteomes" id="UP000197156">
    <property type="component" value="Chromosome"/>
</dbReference>
<sequence>MAVRPKLIKERVPTPEVPVEERVKSFVEVNLGYDFASALKEAERCIQCPPEYAPCIKGCPVHINIPGFIKALREKPDDPDEAVKNALRVIWNDNTLPAVTGRVCPQEEQCEAPCVMGKVGDPINIGKLERFVADYARKHGIEEELLKEFMAGGDGRKGRVAVVGSGPAGLTCAGELAKRGYDVTIYEALHKPGGVLIYGIPEFRLPKEILDREIAKLRELGVELKLDHVVGKTVTLEELLEEYDAVFIGTGAGTPKLLNIPGILLDRIYTANEFLTRVNLMKAYLFPEYDEPIAIGKKTVVIGAGNTAMDAARTALRLGSEVTIAYRRGREDMTARVEEIKHAEEEGVKFEFFLTPVEFIGDENGRVKAVKFERMRALEERDKRGKRKIVGTGEYVTIEADTVIIAIGLEPNRIISEEAMALKTNPDGTLVVDKNLMTSIPGVFAGGDAIRGEATVILAMGDGKRAAKAMDAYIREKRANA</sequence>